<dbReference type="PROSITE" id="PS51643">
    <property type="entry name" value="HD_CAS3"/>
    <property type="match status" value="1"/>
</dbReference>
<dbReference type="GO" id="GO:0005524">
    <property type="term" value="F:ATP binding"/>
    <property type="evidence" value="ECO:0007669"/>
    <property type="project" value="UniProtKB-KW"/>
</dbReference>
<evidence type="ECO:0000256" key="1">
    <source>
        <dbReference type="ARBA" id="ARBA00006847"/>
    </source>
</evidence>
<evidence type="ECO:0000256" key="4">
    <source>
        <dbReference type="ARBA" id="ARBA00022723"/>
    </source>
</evidence>
<comment type="similarity">
    <text evidence="2">In the central section; belongs to the CRISPR-associated helicase Cas3 family.</text>
</comment>
<reference evidence="13" key="1">
    <citation type="journal article" date="2016" name="Genome Biol. Evol.">
        <title>Comparison of intracellular "Ca. Endomicrobium trichonymphae" genomovars illuminates the requirement and decay of defense systems against foreign DNA.</title>
        <authorList>
            <person name="Izawa K."/>
            <person name="Kuwahara H."/>
            <person name="Kihara K."/>
            <person name="Yuki M."/>
            <person name="Lo N."/>
            <person name="Ito T."/>
            <person name="Ohkuma M."/>
            <person name="Hongoh Y."/>
        </authorList>
    </citation>
    <scope>NUCLEOTIDE SEQUENCE</scope>
    <source>
        <strain evidence="13">MdDo-005</strain>
    </source>
</reference>
<dbReference type="InterPro" id="IPR027417">
    <property type="entry name" value="P-loop_NTPase"/>
</dbReference>
<dbReference type="Pfam" id="PF00270">
    <property type="entry name" value="DEAD"/>
    <property type="match status" value="1"/>
</dbReference>
<dbReference type="InterPro" id="IPR001650">
    <property type="entry name" value="Helicase_C-like"/>
</dbReference>
<dbReference type="GO" id="GO:0003676">
    <property type="term" value="F:nucleic acid binding"/>
    <property type="evidence" value="ECO:0007669"/>
    <property type="project" value="InterPro"/>
</dbReference>
<evidence type="ECO:0000256" key="2">
    <source>
        <dbReference type="ARBA" id="ARBA00009046"/>
    </source>
</evidence>
<dbReference type="GO" id="GO:0046872">
    <property type="term" value="F:metal ion binding"/>
    <property type="evidence" value="ECO:0007669"/>
    <property type="project" value="UniProtKB-KW"/>
</dbReference>
<dbReference type="NCBIfam" id="TIGR01587">
    <property type="entry name" value="cas3_core"/>
    <property type="match status" value="1"/>
</dbReference>
<dbReference type="Gene3D" id="1.10.3210.30">
    <property type="match status" value="1"/>
</dbReference>
<dbReference type="InterPro" id="IPR014001">
    <property type="entry name" value="Helicase_ATP-bd"/>
</dbReference>
<dbReference type="SMART" id="SM00487">
    <property type="entry name" value="DEXDc"/>
    <property type="match status" value="1"/>
</dbReference>
<dbReference type="CDD" id="cd09641">
    <property type="entry name" value="Cas3''_I"/>
    <property type="match status" value="1"/>
</dbReference>
<dbReference type="SUPFAM" id="SSF52540">
    <property type="entry name" value="P-loop containing nucleoside triphosphate hydrolases"/>
    <property type="match status" value="1"/>
</dbReference>
<dbReference type="Pfam" id="PF22590">
    <property type="entry name" value="Cas3-like_C_2"/>
    <property type="match status" value="1"/>
</dbReference>
<dbReference type="Gene3D" id="3.40.50.300">
    <property type="entry name" value="P-loop containing nucleotide triphosphate hydrolases"/>
    <property type="match status" value="2"/>
</dbReference>
<dbReference type="EMBL" id="LC153665">
    <property type="protein sequence ID" value="BAV59402.1"/>
    <property type="molecule type" value="Genomic_DNA"/>
</dbReference>
<dbReference type="InterPro" id="IPR006474">
    <property type="entry name" value="Helicase_Cas3_CRISPR-ass_core"/>
</dbReference>
<dbReference type="PROSITE" id="PS51192">
    <property type="entry name" value="HELICASE_ATP_BIND_1"/>
    <property type="match status" value="1"/>
</dbReference>
<comment type="similarity">
    <text evidence="1">In the N-terminal section; belongs to the CRISPR-associated nuclease Cas3-HD family.</text>
</comment>
<keyword evidence="5" id="KW-0547">Nucleotide-binding</keyword>
<evidence type="ECO:0000256" key="7">
    <source>
        <dbReference type="ARBA" id="ARBA00022806"/>
    </source>
</evidence>
<protein>
    <submittedName>
        <fullName evidence="13">CRISPR-associated protein cas3</fullName>
    </submittedName>
</protein>
<feature type="domain" description="Helicase ATP-binding" evidence="10">
    <location>
        <begin position="276"/>
        <end position="454"/>
    </location>
</feature>
<dbReference type="CDD" id="cd17930">
    <property type="entry name" value="DEXHc_cas3"/>
    <property type="match status" value="1"/>
</dbReference>
<keyword evidence="6" id="KW-0378">Hydrolase</keyword>
<dbReference type="InterPro" id="IPR038257">
    <property type="entry name" value="CRISPR-assoc_Cas3_HD_sf"/>
</dbReference>
<dbReference type="GO" id="GO:0004386">
    <property type="term" value="F:helicase activity"/>
    <property type="evidence" value="ECO:0007669"/>
    <property type="project" value="UniProtKB-KW"/>
</dbReference>
<evidence type="ECO:0000256" key="6">
    <source>
        <dbReference type="ARBA" id="ARBA00022801"/>
    </source>
</evidence>
<keyword evidence="3" id="KW-0540">Nuclease</keyword>
<keyword evidence="7" id="KW-0347">Helicase</keyword>
<proteinExistence type="inferred from homology"/>
<dbReference type="AlphaFoldDB" id="A0A1C9ZTL7"/>
<keyword evidence="4" id="KW-0479">Metal-binding</keyword>
<accession>A0A1C9ZTL7</accession>
<evidence type="ECO:0000256" key="3">
    <source>
        <dbReference type="ARBA" id="ARBA00022722"/>
    </source>
</evidence>
<evidence type="ECO:0000259" key="11">
    <source>
        <dbReference type="PROSITE" id="PS51194"/>
    </source>
</evidence>
<dbReference type="GO" id="GO:0004518">
    <property type="term" value="F:nuclease activity"/>
    <property type="evidence" value="ECO:0007669"/>
    <property type="project" value="UniProtKB-KW"/>
</dbReference>
<dbReference type="SMART" id="SM00490">
    <property type="entry name" value="HELICc"/>
    <property type="match status" value="1"/>
</dbReference>
<keyword evidence="9" id="KW-0051">Antiviral defense</keyword>
<evidence type="ECO:0000259" key="10">
    <source>
        <dbReference type="PROSITE" id="PS51192"/>
    </source>
</evidence>
<organism evidence="13">
    <name type="scientific">Candidatus Endomicrobium sp. MdDo-005</name>
    <dbReference type="NCBI Taxonomy" id="1837115"/>
    <lineage>
        <taxon>Bacteria</taxon>
        <taxon>Pseudomonadati</taxon>
        <taxon>Elusimicrobiota</taxon>
        <taxon>Endomicrobiia</taxon>
        <taxon>Endomicrobiales</taxon>
        <taxon>Endomicrobiaceae</taxon>
        <taxon>Endomicrobium</taxon>
    </lineage>
</organism>
<feature type="domain" description="Helicase C-terminal" evidence="11">
    <location>
        <begin position="486"/>
        <end position="636"/>
    </location>
</feature>
<evidence type="ECO:0000256" key="9">
    <source>
        <dbReference type="ARBA" id="ARBA00023118"/>
    </source>
</evidence>
<evidence type="ECO:0000259" key="12">
    <source>
        <dbReference type="PROSITE" id="PS51643"/>
    </source>
</evidence>
<evidence type="ECO:0000313" key="13">
    <source>
        <dbReference type="EMBL" id="BAV59402.1"/>
    </source>
</evidence>
<dbReference type="PROSITE" id="PS51194">
    <property type="entry name" value="HELICASE_CTER"/>
    <property type="match status" value="1"/>
</dbReference>
<dbReference type="NCBIfam" id="TIGR01596">
    <property type="entry name" value="cas3_HD"/>
    <property type="match status" value="1"/>
</dbReference>
<keyword evidence="8" id="KW-0067">ATP-binding</keyword>
<feature type="domain" description="HD Cas3-type" evidence="12">
    <location>
        <begin position="12"/>
        <end position="205"/>
    </location>
</feature>
<dbReference type="GO" id="GO:0051607">
    <property type="term" value="P:defense response to virus"/>
    <property type="evidence" value="ECO:0007669"/>
    <property type="project" value="UniProtKB-KW"/>
</dbReference>
<dbReference type="GO" id="GO:0016787">
    <property type="term" value="F:hydrolase activity"/>
    <property type="evidence" value="ECO:0007669"/>
    <property type="project" value="UniProtKB-KW"/>
</dbReference>
<name>A0A1C9ZTL7_9BACT</name>
<dbReference type="InterPro" id="IPR011545">
    <property type="entry name" value="DEAD/DEAH_box_helicase_dom"/>
</dbReference>
<evidence type="ECO:0000256" key="5">
    <source>
        <dbReference type="ARBA" id="ARBA00022741"/>
    </source>
</evidence>
<sequence length="792" mass="90863">MEFYAHSVNNEGKGKCQLLSEHLINVAEMTSKNADKIGLRTIGEYIGLMHDSGKYQNNFQEYLRKNCKKRGEVDHSTAGAQIFGVFFLKNSNESDVITKFIAEIVPLCIASHHTGLIDMLDEEGKDKFSERMNKKVSKDEVLKNMDMDDEIKNKIKELSIETLTNKINIIVRKIRKSSVSKLVKKFYLGMVARFLLSCLIDADHTDSANFELGAKADLRQNNKYVSWSLISERLENHIKELNEKNKSNVKVKQIRQRISDDCFKAGKTFGKGCYKLEVPTGGGKTLASFRFAVEMAKRHNLDRIIYCIPYTTIIEQNADTIRKIVEKEANEKGRIIIEHHSNLIHKNETKEEIDQNDILTENWDAPIIFTTNVQVLETLFGGKTSSTRRLHQLAKSVIIFDEIQTLPIKCVHMFNNAANFLVDFCNSSIVLCTATQPLLDGNEICEYKGRLKVDGEIVIDKSSIFEELIKRVDIINEVKNPYKTDDIAKKAIDLADKNNNCLVVCNTTRSAREIFEKIQSNQNQKTYHLSARMIPVHRKWVLRKIKKDLNNGKKIIVVSTQVVEAGIDIDFKCGIRALAGLDSIFQAAGRINRNGNLPNTGKLYLCEFSEENIQHLKDVDKGKESSKIVLSKHKIISPTTGIMNDYYEDYFYQRKKEMQYLCKHENSLLDLLSENSRHGERNLCLRQSFREAAKIFKPVDDPTMSVFLEKGKAKRIKEKLSKKLYSSERRKLVRELQKYSLNIRCEQFCNLYNRGIYKVSDDLEIFCLDNCYYNNDFGFTEKAKLDKGGICV</sequence>
<evidence type="ECO:0000256" key="8">
    <source>
        <dbReference type="ARBA" id="ARBA00022840"/>
    </source>
</evidence>
<dbReference type="InterPro" id="IPR006483">
    <property type="entry name" value="CRISPR-assoc_Cas3_HD"/>
</dbReference>
<dbReference type="InterPro" id="IPR054712">
    <property type="entry name" value="Cas3-like_dom"/>
</dbReference>